<keyword evidence="1" id="KW-0175">Coiled coil</keyword>
<feature type="region of interest" description="Disordered" evidence="2">
    <location>
        <begin position="49"/>
        <end position="70"/>
    </location>
</feature>
<evidence type="ECO:0000313" key="4">
    <source>
        <dbReference type="Proteomes" id="UP000494040"/>
    </source>
</evidence>
<dbReference type="KEGG" id="clec:106664496"/>
<name>A0A8I6RP99_CIMLE</name>
<feature type="compositionally biased region" description="Polar residues" evidence="2">
    <location>
        <begin position="50"/>
        <end position="62"/>
    </location>
</feature>
<evidence type="ECO:0000313" key="3">
    <source>
        <dbReference type="EnsemblMetazoa" id="XP_014245738.1"/>
    </source>
</evidence>
<evidence type="ECO:0000256" key="1">
    <source>
        <dbReference type="SAM" id="Coils"/>
    </source>
</evidence>
<sequence>MSIFQAGELNISRSGQRQEEEEFLEEEHKRNVELQNLFENAFKDLGDEGSSFNSTDCSYSNESEIEHGNIPTPGQVNFLSENLYQNPNLPLDNGDEYMKPGRDRPQAIKNDKDVEEYIDSDYRSLNELNVLYEIRMREIERLNKELIAEKAGKEQILNKLIITEREKSAILVTLNQNKTKLAEKEKEVMNLQAELTLLQSEILKVEKSREETKSELEIAKLRIMQLEQNLAMSERCDARGNRDKQIDEIIDSLNTKHKMEVNSLQSELENVYAKIKEKEDSYKLLEEKLDVLQQKHLNNLLKNCDVTVRQEATVKTLLDEANAEKIELIRKYNNLQNDYKQLQEDLAQYESVRSFNLLDTSSDDKDTDSVIMMGISRKSEGKNKSVNISQKDTISKLKDELRRALLGQKSKRQLIKKLQQQVQTMEIQLSSKRDLENAHLLQTELKRDMGIDTDKLINSGSIVSDKEHLEEICALKEELSIKEKERLTFENKAKNLDEQVSLLHKKLLETDSFKEQQENEYLRFHDQEVAKIKAEMEKTLFDKQKAWNDRMEELLTECNGVKQLYLDIRRQKEKLAELLHEEKILSARLLNEKQEVEKQVDKLKIDIKNLEDYILKLNEHGMQLEEQFKKGNSTVDSSLFNFFKQEIEKLKHHNDKTDSLAQFISADLNEDDVELFKKKYKEMESRLQSSFEATVMEIKANNLRLSQALNEKEEIIIKLQNSKATPSMKSISTEMDQELSELINTKSLEEIDRLEKEVDRLKLLESEKNNEILNLKASFQKKLEEELFELEATLSSRHAKDLVEMEERVKKLSLSYFTDEMNKMRNAHKDELSAIRKEELDRFEELKKTLSNKDDEVKQTLELKKQIIYLQNLIQESRIHASLMMTRWAKEVNEIKEKSEANAKEAEDLKMKLKSARKAALAYKKKWEDCKVKFPGKYENLVCQLKEKFQAAITSKEEEIMQKLYEIEEEYKNKEKALLSKQVVKAR</sequence>
<feature type="coiled-coil region" evidence="1">
    <location>
        <begin position="125"/>
        <end position="229"/>
    </location>
</feature>
<feature type="coiled-coil region" evidence="1">
    <location>
        <begin position="261"/>
        <end position="352"/>
    </location>
</feature>
<organism evidence="3 4">
    <name type="scientific">Cimex lectularius</name>
    <name type="common">Bed bug</name>
    <name type="synonym">Acanthia lectularia</name>
    <dbReference type="NCBI Taxonomy" id="79782"/>
    <lineage>
        <taxon>Eukaryota</taxon>
        <taxon>Metazoa</taxon>
        <taxon>Ecdysozoa</taxon>
        <taxon>Arthropoda</taxon>
        <taxon>Hexapoda</taxon>
        <taxon>Insecta</taxon>
        <taxon>Pterygota</taxon>
        <taxon>Neoptera</taxon>
        <taxon>Paraneoptera</taxon>
        <taxon>Hemiptera</taxon>
        <taxon>Heteroptera</taxon>
        <taxon>Panheteroptera</taxon>
        <taxon>Cimicomorpha</taxon>
        <taxon>Cimicidae</taxon>
        <taxon>Cimex</taxon>
    </lineage>
</organism>
<proteinExistence type="predicted"/>
<dbReference type="Proteomes" id="UP000494040">
    <property type="component" value="Unassembled WGS sequence"/>
</dbReference>
<feature type="coiled-coil region" evidence="1">
    <location>
        <begin position="705"/>
        <end position="771"/>
    </location>
</feature>
<dbReference type="EnsemblMetazoa" id="XM_014390252.2">
    <property type="protein sequence ID" value="XP_014245738.1"/>
    <property type="gene ID" value="LOC106664496"/>
</dbReference>
<feature type="coiled-coil region" evidence="1">
    <location>
        <begin position="561"/>
        <end position="627"/>
    </location>
</feature>
<dbReference type="AlphaFoldDB" id="A0A8I6RP99"/>
<accession>A0A8I6RP99</accession>
<evidence type="ECO:0000256" key="2">
    <source>
        <dbReference type="SAM" id="MobiDB-lite"/>
    </source>
</evidence>
<feature type="coiled-coil region" evidence="1">
    <location>
        <begin position="408"/>
        <end position="435"/>
    </location>
</feature>
<keyword evidence="4" id="KW-1185">Reference proteome</keyword>
<evidence type="ECO:0008006" key="5">
    <source>
        <dbReference type="Google" id="ProtNLM"/>
    </source>
</evidence>
<feature type="coiled-coil region" evidence="1">
    <location>
        <begin position="889"/>
        <end position="926"/>
    </location>
</feature>
<dbReference type="RefSeq" id="XP_014245738.1">
    <property type="nucleotide sequence ID" value="XM_014390252.2"/>
</dbReference>
<feature type="region of interest" description="Disordered" evidence="2">
    <location>
        <begin position="1"/>
        <end position="27"/>
    </location>
</feature>
<dbReference type="OrthoDB" id="25391at2759"/>
<dbReference type="GeneID" id="106664496"/>
<dbReference type="OMA" id="KCAIVTE"/>
<reference evidence="3" key="1">
    <citation type="submission" date="2022-01" db="UniProtKB">
        <authorList>
            <consortium name="EnsemblMetazoa"/>
        </authorList>
    </citation>
    <scope>IDENTIFICATION</scope>
</reference>
<protein>
    <recommendedName>
        <fullName evidence="5">Centrosomal protein of 162 kDa</fullName>
    </recommendedName>
</protein>
<feature type="coiled-coil region" evidence="1">
    <location>
        <begin position="829"/>
        <end position="856"/>
    </location>
</feature>